<protein>
    <submittedName>
        <fullName evidence="1">Transposase</fullName>
    </submittedName>
</protein>
<accession>A9B8K4</accession>
<proteinExistence type="predicted"/>
<sequence>MADLAPTVGIAAACRALGVPRSAVYRAAQPAPASALRHRSTRALTPNEGVHIRTVINNDRFADCTPRQIYATLLDEGIYLCHRTLQLRKIHMPG</sequence>
<dbReference type="KEGG" id="hau:Haur_5038"/>
<gene>
    <name evidence="1" type="ordered locus">Haur_5038</name>
</gene>
<organism evidence="1 2">
    <name type="scientific">Herpetosiphon aurantiacus (strain ATCC 23779 / DSM 785 / 114-95)</name>
    <dbReference type="NCBI Taxonomy" id="316274"/>
    <lineage>
        <taxon>Bacteria</taxon>
        <taxon>Bacillati</taxon>
        <taxon>Chloroflexota</taxon>
        <taxon>Chloroflexia</taxon>
        <taxon>Herpetosiphonales</taxon>
        <taxon>Herpetosiphonaceae</taxon>
        <taxon>Herpetosiphon</taxon>
    </lineage>
</organism>
<keyword evidence="2" id="KW-1185">Reference proteome</keyword>
<name>A9B8K4_HERA2</name>
<dbReference type="EMBL" id="CP000876">
    <property type="protein sequence ID" value="ABX07668.1"/>
    <property type="molecule type" value="Genomic_DNA"/>
</dbReference>
<dbReference type="AlphaFoldDB" id="A9B8K4"/>
<dbReference type="BioCyc" id="HAUR316274:GHYA-5101-MONOMER"/>
<evidence type="ECO:0000313" key="1">
    <source>
        <dbReference type="EMBL" id="ABX07668.1"/>
    </source>
</evidence>
<geneLocation type="plasmid" evidence="1 2">
    <name>pHAU01</name>
</geneLocation>
<dbReference type="HOGENOM" id="CLU_2382182_0_0_0"/>
<dbReference type="Proteomes" id="UP000000787">
    <property type="component" value="Plasmid pHAU01"/>
</dbReference>
<reference evidence="1 2" key="1">
    <citation type="journal article" date="2011" name="Stand. Genomic Sci.">
        <title>Complete genome sequence of the filamentous gliding predatory bacterium Herpetosiphon aurantiacus type strain (114-95(T)).</title>
        <authorList>
            <person name="Kiss H."/>
            <person name="Nett M."/>
            <person name="Domin N."/>
            <person name="Martin K."/>
            <person name="Maresca J.A."/>
            <person name="Copeland A."/>
            <person name="Lapidus A."/>
            <person name="Lucas S."/>
            <person name="Berry K.W."/>
            <person name="Glavina Del Rio T."/>
            <person name="Dalin E."/>
            <person name="Tice H."/>
            <person name="Pitluck S."/>
            <person name="Richardson P."/>
            <person name="Bruce D."/>
            <person name="Goodwin L."/>
            <person name="Han C."/>
            <person name="Detter J.C."/>
            <person name="Schmutz J."/>
            <person name="Brettin T."/>
            <person name="Land M."/>
            <person name="Hauser L."/>
            <person name="Kyrpides N.C."/>
            <person name="Ivanova N."/>
            <person name="Goker M."/>
            <person name="Woyke T."/>
            <person name="Klenk H.P."/>
            <person name="Bryant D.A."/>
        </authorList>
    </citation>
    <scope>NUCLEOTIDE SEQUENCE [LARGE SCALE GENOMIC DNA]</scope>
    <source>
        <strain evidence="2">ATCC 23779 / DSM 785 / 114-95</strain>
        <plasmid evidence="1">pHAU01</plasmid>
    </source>
</reference>
<keyword evidence="1" id="KW-0614">Plasmid</keyword>
<dbReference type="InParanoid" id="A9B8K4"/>
<evidence type="ECO:0000313" key="2">
    <source>
        <dbReference type="Proteomes" id="UP000000787"/>
    </source>
</evidence>